<gene>
    <name evidence="2" type="ORF">EVAR_34268_1</name>
</gene>
<protein>
    <submittedName>
        <fullName evidence="2">Uncharacterized protein</fullName>
    </submittedName>
</protein>
<dbReference type="EMBL" id="BGZK01000434">
    <property type="protein sequence ID" value="GBP43352.1"/>
    <property type="molecule type" value="Genomic_DNA"/>
</dbReference>
<dbReference type="AlphaFoldDB" id="A0A4C1VYE3"/>
<accession>A0A4C1VYE3</accession>
<proteinExistence type="predicted"/>
<name>A0A4C1VYE3_EUMVA</name>
<keyword evidence="3" id="KW-1185">Reference proteome</keyword>
<sequence>MAKTLVPPDPFVSGIRRTPAGASGRNVAESRRDRNPIGQLELILAPFSFLFQFERLGLRFPAPVKCDLQADDDRAHRYGDKVHTDGLACSLRHRAKK</sequence>
<evidence type="ECO:0000313" key="3">
    <source>
        <dbReference type="Proteomes" id="UP000299102"/>
    </source>
</evidence>
<organism evidence="2 3">
    <name type="scientific">Eumeta variegata</name>
    <name type="common">Bagworm moth</name>
    <name type="synonym">Eumeta japonica</name>
    <dbReference type="NCBI Taxonomy" id="151549"/>
    <lineage>
        <taxon>Eukaryota</taxon>
        <taxon>Metazoa</taxon>
        <taxon>Ecdysozoa</taxon>
        <taxon>Arthropoda</taxon>
        <taxon>Hexapoda</taxon>
        <taxon>Insecta</taxon>
        <taxon>Pterygota</taxon>
        <taxon>Neoptera</taxon>
        <taxon>Endopterygota</taxon>
        <taxon>Lepidoptera</taxon>
        <taxon>Glossata</taxon>
        <taxon>Ditrysia</taxon>
        <taxon>Tineoidea</taxon>
        <taxon>Psychidae</taxon>
        <taxon>Oiketicinae</taxon>
        <taxon>Eumeta</taxon>
    </lineage>
</organism>
<dbReference type="Proteomes" id="UP000299102">
    <property type="component" value="Unassembled WGS sequence"/>
</dbReference>
<reference evidence="2 3" key="1">
    <citation type="journal article" date="2019" name="Commun. Biol.">
        <title>The bagworm genome reveals a unique fibroin gene that provides high tensile strength.</title>
        <authorList>
            <person name="Kono N."/>
            <person name="Nakamura H."/>
            <person name="Ohtoshi R."/>
            <person name="Tomita M."/>
            <person name="Numata K."/>
            <person name="Arakawa K."/>
        </authorList>
    </citation>
    <scope>NUCLEOTIDE SEQUENCE [LARGE SCALE GENOMIC DNA]</scope>
</reference>
<feature type="region of interest" description="Disordered" evidence="1">
    <location>
        <begin position="1"/>
        <end position="31"/>
    </location>
</feature>
<evidence type="ECO:0000313" key="2">
    <source>
        <dbReference type="EMBL" id="GBP43352.1"/>
    </source>
</evidence>
<evidence type="ECO:0000256" key="1">
    <source>
        <dbReference type="SAM" id="MobiDB-lite"/>
    </source>
</evidence>
<comment type="caution">
    <text evidence="2">The sequence shown here is derived from an EMBL/GenBank/DDBJ whole genome shotgun (WGS) entry which is preliminary data.</text>
</comment>